<evidence type="ECO:0000259" key="1">
    <source>
        <dbReference type="Pfam" id="PF00582"/>
    </source>
</evidence>
<gene>
    <name evidence="2" type="ORF">PEVE_00024908</name>
</gene>
<dbReference type="InterPro" id="IPR006016">
    <property type="entry name" value="UspA"/>
</dbReference>
<dbReference type="InterPro" id="IPR006015">
    <property type="entry name" value="Universal_stress_UspA"/>
</dbReference>
<accession>A0ABN8M603</accession>
<comment type="caution">
    <text evidence="2">The sequence shown here is derived from an EMBL/GenBank/DDBJ whole genome shotgun (WGS) entry which is preliminary data.</text>
</comment>
<dbReference type="Pfam" id="PF00582">
    <property type="entry name" value="Usp"/>
    <property type="match status" value="1"/>
</dbReference>
<sequence length="154" mass="17409">MEDGNPVIVAVDGSEHSKKAFEWYCGNYHKPDDQIVFVHAIDSDKRPIIMHPHGMSYRESYTSWFEKCKSDEEHMMSSFADICRNKKMNFKLVTDVGRPGEVICQTAKREKANHIVMGSRGLGTVRRTLLGSVSDYTLHHATVPVSVVPPLCQD</sequence>
<name>A0ABN8M603_9CNID</name>
<dbReference type="Proteomes" id="UP001159427">
    <property type="component" value="Unassembled WGS sequence"/>
</dbReference>
<keyword evidence="3" id="KW-1185">Reference proteome</keyword>
<reference evidence="2 3" key="1">
    <citation type="submission" date="2022-05" db="EMBL/GenBank/DDBJ databases">
        <authorList>
            <consortium name="Genoscope - CEA"/>
            <person name="William W."/>
        </authorList>
    </citation>
    <scope>NUCLEOTIDE SEQUENCE [LARGE SCALE GENOMIC DNA]</scope>
</reference>
<dbReference type="CDD" id="cd23659">
    <property type="entry name" value="USP_At3g01520-like"/>
    <property type="match status" value="1"/>
</dbReference>
<protein>
    <recommendedName>
        <fullName evidence="1">UspA domain-containing protein</fullName>
    </recommendedName>
</protein>
<organism evidence="2 3">
    <name type="scientific">Porites evermanni</name>
    <dbReference type="NCBI Taxonomy" id="104178"/>
    <lineage>
        <taxon>Eukaryota</taxon>
        <taxon>Metazoa</taxon>
        <taxon>Cnidaria</taxon>
        <taxon>Anthozoa</taxon>
        <taxon>Hexacorallia</taxon>
        <taxon>Scleractinia</taxon>
        <taxon>Fungiina</taxon>
        <taxon>Poritidae</taxon>
        <taxon>Porites</taxon>
    </lineage>
</organism>
<proteinExistence type="predicted"/>
<evidence type="ECO:0000313" key="3">
    <source>
        <dbReference type="Proteomes" id="UP001159427"/>
    </source>
</evidence>
<dbReference type="PANTHER" id="PTHR46989:SF3">
    <property type="entry name" value="USPA DOMAIN-CONTAINING PROTEIN"/>
    <property type="match status" value="1"/>
</dbReference>
<dbReference type="InterPro" id="IPR014729">
    <property type="entry name" value="Rossmann-like_a/b/a_fold"/>
</dbReference>
<dbReference type="SUPFAM" id="SSF52402">
    <property type="entry name" value="Adenine nucleotide alpha hydrolases-like"/>
    <property type="match status" value="1"/>
</dbReference>
<evidence type="ECO:0000313" key="2">
    <source>
        <dbReference type="EMBL" id="CAH3025049.1"/>
    </source>
</evidence>
<dbReference type="PANTHER" id="PTHR46989">
    <property type="entry name" value="USP DOMAIN-CONTAINING PROTEIN"/>
    <property type="match status" value="1"/>
</dbReference>
<dbReference type="PRINTS" id="PR01438">
    <property type="entry name" value="UNVRSLSTRESS"/>
</dbReference>
<dbReference type="EMBL" id="CALNXI010000334">
    <property type="protein sequence ID" value="CAH3025049.1"/>
    <property type="molecule type" value="Genomic_DNA"/>
</dbReference>
<dbReference type="Gene3D" id="3.40.50.620">
    <property type="entry name" value="HUPs"/>
    <property type="match status" value="1"/>
</dbReference>
<feature type="domain" description="UspA" evidence="1">
    <location>
        <begin position="6"/>
        <end position="149"/>
    </location>
</feature>